<accession>A0A4Y7KE32</accession>
<gene>
    <name evidence="1" type="ORF">C5167_034272</name>
</gene>
<reference evidence="1 2" key="1">
    <citation type="journal article" date="2018" name="Science">
        <title>The opium poppy genome and morphinan production.</title>
        <authorList>
            <person name="Guo L."/>
            <person name="Winzer T."/>
            <person name="Yang X."/>
            <person name="Li Y."/>
            <person name="Ning Z."/>
            <person name="He Z."/>
            <person name="Teodor R."/>
            <person name="Lu Y."/>
            <person name="Bowser T.A."/>
            <person name="Graham I.A."/>
            <person name="Ye K."/>
        </authorList>
    </citation>
    <scope>NUCLEOTIDE SEQUENCE [LARGE SCALE GENOMIC DNA]</scope>
    <source>
        <strain evidence="2">cv. HN1</strain>
        <tissue evidence="1">Leaves</tissue>
    </source>
</reference>
<dbReference type="AlphaFoldDB" id="A0A4Y7KE32"/>
<evidence type="ECO:0000313" key="2">
    <source>
        <dbReference type="Proteomes" id="UP000316621"/>
    </source>
</evidence>
<dbReference type="EMBL" id="CM010721">
    <property type="protein sequence ID" value="RZC71097.1"/>
    <property type="molecule type" value="Genomic_DNA"/>
</dbReference>
<keyword evidence="2" id="KW-1185">Reference proteome</keyword>
<name>A0A4Y7KE32_PAPSO</name>
<organism evidence="1 2">
    <name type="scientific">Papaver somniferum</name>
    <name type="common">Opium poppy</name>
    <dbReference type="NCBI Taxonomy" id="3469"/>
    <lineage>
        <taxon>Eukaryota</taxon>
        <taxon>Viridiplantae</taxon>
        <taxon>Streptophyta</taxon>
        <taxon>Embryophyta</taxon>
        <taxon>Tracheophyta</taxon>
        <taxon>Spermatophyta</taxon>
        <taxon>Magnoliopsida</taxon>
        <taxon>Ranunculales</taxon>
        <taxon>Papaveraceae</taxon>
        <taxon>Papaveroideae</taxon>
        <taxon>Papaver</taxon>
    </lineage>
</organism>
<dbReference type="Gramene" id="RZC71097">
    <property type="protein sequence ID" value="RZC71097"/>
    <property type="gene ID" value="C5167_034272"/>
</dbReference>
<sequence>MKCARANFIDPYSNVAVLAAEKRAGSNTPASTMSRRVVLRPRPRCVVRTPYTLDSLERLLHFEGLGLL</sequence>
<evidence type="ECO:0000313" key="1">
    <source>
        <dbReference type="EMBL" id="RZC71097.1"/>
    </source>
</evidence>
<dbReference type="Proteomes" id="UP000316621">
    <property type="component" value="Chromosome 7"/>
</dbReference>
<protein>
    <submittedName>
        <fullName evidence="1">Uncharacterized protein</fullName>
    </submittedName>
</protein>
<proteinExistence type="predicted"/>